<keyword evidence="2" id="KW-0012">Acyltransferase</keyword>
<evidence type="ECO:0000313" key="4">
    <source>
        <dbReference type="EMBL" id="BDU73738.1"/>
    </source>
</evidence>
<evidence type="ECO:0000259" key="3">
    <source>
        <dbReference type="PROSITE" id="PS51186"/>
    </source>
</evidence>
<proteinExistence type="predicted"/>
<dbReference type="PROSITE" id="PS51186">
    <property type="entry name" value="GNAT"/>
    <property type="match status" value="1"/>
</dbReference>
<dbReference type="Gene3D" id="3.40.630.30">
    <property type="match status" value="1"/>
</dbReference>
<reference evidence="5" key="1">
    <citation type="journal article" date="2023" name="Int. J. Syst. Evol. Microbiol.">
        <title>Mesoterricola silvestris gen. nov., sp. nov., Mesoterricola sediminis sp. nov., Geothrix oryzae sp. nov., Geothrix edaphica sp. nov., Geothrix rubra sp. nov., and Geothrix limicola sp. nov., six novel members of Acidobacteriota isolated from soils.</title>
        <authorList>
            <person name="Itoh H."/>
            <person name="Sugisawa Y."/>
            <person name="Mise K."/>
            <person name="Xu Z."/>
            <person name="Kuniyasu M."/>
            <person name="Ushijima N."/>
            <person name="Kawano K."/>
            <person name="Kobayashi E."/>
            <person name="Shiratori Y."/>
            <person name="Masuda Y."/>
            <person name="Senoo K."/>
        </authorList>
    </citation>
    <scope>NUCLEOTIDE SEQUENCE [LARGE SCALE GENOMIC DNA]</scope>
    <source>
        <strain evidence="5">W79</strain>
    </source>
</reference>
<protein>
    <submittedName>
        <fullName evidence="4">N-acetyltransferase</fullName>
    </submittedName>
</protein>
<dbReference type="PANTHER" id="PTHR43877">
    <property type="entry name" value="AMINOALKYLPHOSPHONATE N-ACETYLTRANSFERASE-RELATED-RELATED"/>
    <property type="match status" value="1"/>
</dbReference>
<dbReference type="AlphaFoldDB" id="A0AA48H0F2"/>
<keyword evidence="5" id="KW-1185">Reference proteome</keyword>
<name>A0AA48H0F2_9BACT</name>
<gene>
    <name evidence="4" type="ORF">METEAL_29120</name>
</gene>
<evidence type="ECO:0000256" key="2">
    <source>
        <dbReference type="ARBA" id="ARBA00023315"/>
    </source>
</evidence>
<dbReference type="InterPro" id="IPR050832">
    <property type="entry name" value="Bact_Acetyltransf"/>
</dbReference>
<keyword evidence="1" id="KW-0808">Transferase</keyword>
<evidence type="ECO:0000256" key="1">
    <source>
        <dbReference type="ARBA" id="ARBA00022679"/>
    </source>
</evidence>
<dbReference type="EMBL" id="AP027080">
    <property type="protein sequence ID" value="BDU73738.1"/>
    <property type="molecule type" value="Genomic_DNA"/>
</dbReference>
<dbReference type="Pfam" id="PF00583">
    <property type="entry name" value="Acetyltransf_1"/>
    <property type="match status" value="1"/>
</dbReference>
<dbReference type="KEGG" id="msil:METEAL_29120"/>
<dbReference type="RefSeq" id="WP_316412407.1">
    <property type="nucleotide sequence ID" value="NZ_AP027080.1"/>
</dbReference>
<dbReference type="GO" id="GO:0016747">
    <property type="term" value="F:acyltransferase activity, transferring groups other than amino-acyl groups"/>
    <property type="evidence" value="ECO:0007669"/>
    <property type="project" value="InterPro"/>
</dbReference>
<organism evidence="4 5">
    <name type="scientific">Mesoterricola silvestris</name>
    <dbReference type="NCBI Taxonomy" id="2927979"/>
    <lineage>
        <taxon>Bacteria</taxon>
        <taxon>Pseudomonadati</taxon>
        <taxon>Acidobacteriota</taxon>
        <taxon>Holophagae</taxon>
        <taxon>Holophagales</taxon>
        <taxon>Holophagaceae</taxon>
        <taxon>Mesoterricola</taxon>
    </lineage>
</organism>
<feature type="domain" description="N-acetyltransferase" evidence="3">
    <location>
        <begin position="1"/>
        <end position="158"/>
    </location>
</feature>
<dbReference type="InterPro" id="IPR000182">
    <property type="entry name" value="GNAT_dom"/>
</dbReference>
<dbReference type="SUPFAM" id="SSF55729">
    <property type="entry name" value="Acyl-CoA N-acyltransferases (Nat)"/>
    <property type="match status" value="1"/>
</dbReference>
<dbReference type="Proteomes" id="UP001238179">
    <property type="component" value="Chromosome"/>
</dbReference>
<sequence>MPVRRLSPEDLPAILEVQRACYPEALREAEAVFAAKLRAFPGGCRGLHRGDLVGAYVFFQPWRRGRVLPLGDAAPPPADPDCLYVHDLAVIPAWRGTGAAGDLLAAVLGLAADLGLGTLALTAVQGAEPFWERQGFRRVRSFTYAPGVDATYMVRILERNRPAASRKGGAHS</sequence>
<dbReference type="InterPro" id="IPR016181">
    <property type="entry name" value="Acyl_CoA_acyltransferase"/>
</dbReference>
<accession>A0AA48H0F2</accession>
<evidence type="ECO:0000313" key="5">
    <source>
        <dbReference type="Proteomes" id="UP001238179"/>
    </source>
</evidence>